<dbReference type="Gene3D" id="3.30.160.880">
    <property type="entry name" value="Cell division protein ZapA protomer, N-terminal domain"/>
    <property type="match status" value="1"/>
</dbReference>
<reference evidence="1 2" key="1">
    <citation type="submission" date="2017-12" db="EMBL/GenBank/DDBJ databases">
        <title>Genomes of bacteria within cyanobacterial aggregates.</title>
        <authorList>
            <person name="Cai H."/>
        </authorList>
    </citation>
    <scope>NUCLEOTIDE SEQUENCE [LARGE SCALE GENOMIC DNA]</scope>
    <source>
        <strain evidence="1 2">TH16</strain>
    </source>
</reference>
<protein>
    <submittedName>
        <fullName evidence="1">Cell division protein ZapA</fullName>
    </submittedName>
</protein>
<dbReference type="GO" id="GO:0051301">
    <property type="term" value="P:cell division"/>
    <property type="evidence" value="ECO:0007669"/>
    <property type="project" value="UniProtKB-KW"/>
</dbReference>
<keyword evidence="2" id="KW-1185">Reference proteome</keyword>
<dbReference type="Proteomes" id="UP000234752">
    <property type="component" value="Chromosome eg_1"/>
</dbReference>
<evidence type="ECO:0000313" key="1">
    <source>
        <dbReference type="EMBL" id="AUN29254.1"/>
    </source>
</evidence>
<name>A0A2K9N841_9PROT</name>
<keyword evidence="1" id="KW-0131">Cell cycle</keyword>
<dbReference type="InterPro" id="IPR036192">
    <property type="entry name" value="Cell_div_ZapA-like_sf"/>
</dbReference>
<dbReference type="InterPro" id="IPR042233">
    <property type="entry name" value="Cell_div_ZapA_N"/>
</dbReference>
<gene>
    <name evidence="1" type="ORF">C0V82_02560</name>
</gene>
<dbReference type="EMBL" id="CP025611">
    <property type="protein sequence ID" value="AUN29254.1"/>
    <property type="molecule type" value="Genomic_DNA"/>
</dbReference>
<dbReference type="KEGG" id="ncb:C0V82_02560"/>
<dbReference type="AlphaFoldDB" id="A0A2K9N841"/>
<evidence type="ECO:0000313" key="2">
    <source>
        <dbReference type="Proteomes" id="UP000234752"/>
    </source>
</evidence>
<keyword evidence="1" id="KW-0132">Cell division</keyword>
<organism evidence="1 2">
    <name type="scientific">Niveispirillum cyanobacteriorum</name>
    <dbReference type="NCBI Taxonomy" id="1612173"/>
    <lineage>
        <taxon>Bacteria</taxon>
        <taxon>Pseudomonadati</taxon>
        <taxon>Pseudomonadota</taxon>
        <taxon>Alphaproteobacteria</taxon>
        <taxon>Rhodospirillales</taxon>
        <taxon>Azospirillaceae</taxon>
        <taxon>Niveispirillum</taxon>
    </lineage>
</organism>
<dbReference type="SUPFAM" id="SSF102829">
    <property type="entry name" value="Cell division protein ZapA-like"/>
    <property type="match status" value="1"/>
</dbReference>
<dbReference type="RefSeq" id="WP_102110995.1">
    <property type="nucleotide sequence ID" value="NZ_BMGN01000004.1"/>
</dbReference>
<proteinExistence type="predicted"/>
<dbReference type="Pfam" id="PF05164">
    <property type="entry name" value="ZapA"/>
    <property type="match status" value="1"/>
</dbReference>
<dbReference type="OrthoDB" id="9797575at2"/>
<dbReference type="InterPro" id="IPR007838">
    <property type="entry name" value="Cell_div_ZapA-like"/>
</dbReference>
<accession>A0A2K9N841</accession>
<sequence>MRRVDFTLNGRNHSLSCEDGQEQRLLELAAYVDARMQELTGGAAGHEVQNLIATCIVLADELMEARAEVKALRAGHAPAPIVHPPAPTTAPADEAKVVAAVDTLAKRIEDIAARLERA</sequence>